<proteinExistence type="predicted"/>
<reference evidence="3" key="1">
    <citation type="submission" date="2020-08" db="EMBL/GenBank/DDBJ databases">
        <title>Genome public.</title>
        <authorList>
            <person name="Liu C."/>
            <person name="Sun Q."/>
        </authorList>
    </citation>
    <scope>NUCLEOTIDE SEQUENCE</scope>
    <source>
        <strain evidence="3">NSJ-50</strain>
    </source>
</reference>
<dbReference type="Proteomes" id="UP000647416">
    <property type="component" value="Unassembled WGS sequence"/>
</dbReference>
<dbReference type="EMBL" id="JACRTE010000006">
    <property type="protein sequence ID" value="MBC8596595.1"/>
    <property type="molecule type" value="Genomic_DNA"/>
</dbReference>
<sequence>MDIKGKKFGERMMYVRHKRGLSRETLAKAAGVSNSDIINYEESYISPSPETAENIARILEVAVEELYGSDVDLLNDPSRNFDEEAKIPVFGKDGCRYIMQLDTDYAREYIKLPNFFRTRIGRFVAVYAPDNCMDAAKIKKDNIVILKWISVSLCEDAETMRNRIDNEMESGKIYAFMYRNKLYIRRIYISGGKFTVVSQSELYNEKPAVFDYDEITVLGQCTMVLVDFKR</sequence>
<dbReference type="AlphaFoldDB" id="A0A926ITH8"/>
<dbReference type="PANTHER" id="PTHR46558:SF11">
    <property type="entry name" value="HTH-TYPE TRANSCRIPTIONAL REGULATOR XRE"/>
    <property type="match status" value="1"/>
</dbReference>
<dbReference type="Gene3D" id="1.10.260.40">
    <property type="entry name" value="lambda repressor-like DNA-binding domains"/>
    <property type="match status" value="1"/>
</dbReference>
<dbReference type="InterPro" id="IPR010982">
    <property type="entry name" value="Lambda_DNA-bd_dom_sf"/>
</dbReference>
<comment type="caution">
    <text evidence="3">The sequence shown here is derived from an EMBL/GenBank/DDBJ whole genome shotgun (WGS) entry which is preliminary data.</text>
</comment>
<dbReference type="InterPro" id="IPR036286">
    <property type="entry name" value="LexA/Signal_pep-like_sf"/>
</dbReference>
<dbReference type="PROSITE" id="PS50943">
    <property type="entry name" value="HTH_CROC1"/>
    <property type="match status" value="1"/>
</dbReference>
<dbReference type="Pfam" id="PF01381">
    <property type="entry name" value="HTH_3"/>
    <property type="match status" value="1"/>
</dbReference>
<evidence type="ECO:0000313" key="4">
    <source>
        <dbReference type="Proteomes" id="UP000647416"/>
    </source>
</evidence>
<dbReference type="Gene3D" id="2.10.109.10">
    <property type="entry name" value="Umud Fragment, subunit A"/>
    <property type="match status" value="1"/>
</dbReference>
<organism evidence="3 4">
    <name type="scientific">Qingrenia yutianensis</name>
    <dbReference type="NCBI Taxonomy" id="2763676"/>
    <lineage>
        <taxon>Bacteria</taxon>
        <taxon>Bacillati</taxon>
        <taxon>Bacillota</taxon>
        <taxon>Clostridia</taxon>
        <taxon>Eubacteriales</taxon>
        <taxon>Oscillospiraceae</taxon>
        <taxon>Qingrenia</taxon>
    </lineage>
</organism>
<evidence type="ECO:0000256" key="1">
    <source>
        <dbReference type="ARBA" id="ARBA00023125"/>
    </source>
</evidence>
<name>A0A926ITH8_9FIRM</name>
<dbReference type="SUPFAM" id="SSF47413">
    <property type="entry name" value="lambda repressor-like DNA-binding domains"/>
    <property type="match status" value="1"/>
</dbReference>
<dbReference type="GO" id="GO:0003677">
    <property type="term" value="F:DNA binding"/>
    <property type="evidence" value="ECO:0007669"/>
    <property type="project" value="UniProtKB-KW"/>
</dbReference>
<gene>
    <name evidence="3" type="ORF">H8706_06890</name>
</gene>
<keyword evidence="4" id="KW-1185">Reference proteome</keyword>
<keyword evidence="1" id="KW-0238">DNA-binding</keyword>
<evidence type="ECO:0000259" key="2">
    <source>
        <dbReference type="PROSITE" id="PS50943"/>
    </source>
</evidence>
<accession>A0A926ITH8</accession>
<dbReference type="SUPFAM" id="SSF51306">
    <property type="entry name" value="LexA/Signal peptidase"/>
    <property type="match status" value="1"/>
</dbReference>
<dbReference type="InterPro" id="IPR001387">
    <property type="entry name" value="Cro/C1-type_HTH"/>
</dbReference>
<evidence type="ECO:0000313" key="3">
    <source>
        <dbReference type="EMBL" id="MBC8596595.1"/>
    </source>
</evidence>
<dbReference type="PANTHER" id="PTHR46558">
    <property type="entry name" value="TRACRIPTIONAL REGULATORY PROTEIN-RELATED-RELATED"/>
    <property type="match status" value="1"/>
</dbReference>
<dbReference type="SMART" id="SM00530">
    <property type="entry name" value="HTH_XRE"/>
    <property type="match status" value="1"/>
</dbReference>
<protein>
    <submittedName>
        <fullName evidence="3">Helix-turn-helix transcriptional regulator</fullName>
    </submittedName>
</protein>
<feature type="domain" description="HTH cro/C1-type" evidence="2">
    <location>
        <begin position="16"/>
        <end position="66"/>
    </location>
</feature>
<dbReference type="CDD" id="cd00093">
    <property type="entry name" value="HTH_XRE"/>
    <property type="match status" value="1"/>
</dbReference>
<dbReference type="RefSeq" id="WP_262432049.1">
    <property type="nucleotide sequence ID" value="NZ_JACRTE010000006.1"/>
</dbReference>